<organism evidence="1 2">
    <name type="scientific">Camellia lanceoleosa</name>
    <dbReference type="NCBI Taxonomy" id="1840588"/>
    <lineage>
        <taxon>Eukaryota</taxon>
        <taxon>Viridiplantae</taxon>
        <taxon>Streptophyta</taxon>
        <taxon>Embryophyta</taxon>
        <taxon>Tracheophyta</taxon>
        <taxon>Spermatophyta</taxon>
        <taxon>Magnoliopsida</taxon>
        <taxon>eudicotyledons</taxon>
        <taxon>Gunneridae</taxon>
        <taxon>Pentapetalae</taxon>
        <taxon>asterids</taxon>
        <taxon>Ericales</taxon>
        <taxon>Theaceae</taxon>
        <taxon>Camellia</taxon>
    </lineage>
</organism>
<keyword evidence="2" id="KW-1185">Reference proteome</keyword>
<evidence type="ECO:0000313" key="2">
    <source>
        <dbReference type="Proteomes" id="UP001060215"/>
    </source>
</evidence>
<name>A0ACC0GDW5_9ERIC</name>
<accession>A0ACC0GDW5</accession>
<gene>
    <name evidence="1" type="ORF">LOK49_LG10G01782</name>
</gene>
<reference evidence="1 2" key="1">
    <citation type="journal article" date="2022" name="Plant J.">
        <title>Chromosome-level genome of Camellia lanceoleosa provides a valuable resource for understanding genome evolution and self-incompatibility.</title>
        <authorList>
            <person name="Gong W."/>
            <person name="Xiao S."/>
            <person name="Wang L."/>
            <person name="Liao Z."/>
            <person name="Chang Y."/>
            <person name="Mo W."/>
            <person name="Hu G."/>
            <person name="Li W."/>
            <person name="Zhao G."/>
            <person name="Zhu H."/>
            <person name="Hu X."/>
            <person name="Ji K."/>
            <person name="Xiang X."/>
            <person name="Song Q."/>
            <person name="Yuan D."/>
            <person name="Jin S."/>
            <person name="Zhang L."/>
        </authorList>
    </citation>
    <scope>NUCLEOTIDE SEQUENCE [LARGE SCALE GENOMIC DNA]</scope>
    <source>
        <strain evidence="1">SQ_2022a</strain>
    </source>
</reference>
<comment type="caution">
    <text evidence="1">The sequence shown here is derived from an EMBL/GenBank/DDBJ whole genome shotgun (WGS) entry which is preliminary data.</text>
</comment>
<evidence type="ECO:0000313" key="1">
    <source>
        <dbReference type="EMBL" id="KAI7998808.1"/>
    </source>
</evidence>
<dbReference type="EMBL" id="CM045767">
    <property type="protein sequence ID" value="KAI7998808.1"/>
    <property type="molecule type" value="Genomic_DNA"/>
</dbReference>
<sequence>MRERKDAVGSRINALKCTKPPALVKRTKRFNSRFGFIRYERPASAEEAVRKFNRAWYGNYHLIVTPARFERPPYPKHFQAEQNLRSNFPEARHPNTLNLPSVHNQNQLSYADIVKSNVLACDQAKLVQVSEPSFKVHATEAGNEWLSRSVVVKANLPNAEQSILSSFSP</sequence>
<protein>
    <submittedName>
        <fullName evidence="1">Uncharacterized protein</fullName>
    </submittedName>
</protein>
<dbReference type="Proteomes" id="UP001060215">
    <property type="component" value="Chromosome 10"/>
</dbReference>
<proteinExistence type="predicted"/>